<reference evidence="2" key="1">
    <citation type="submission" date="2017-06" db="EMBL/GenBank/DDBJ databases">
        <authorList>
            <person name="Varghese N."/>
            <person name="Submissions S."/>
        </authorList>
    </citation>
    <scope>NUCLEOTIDE SEQUENCE [LARGE SCALE GENOMIC DNA]</scope>
    <source>
        <strain evidence="2">JAD2</strain>
    </source>
</reference>
<dbReference type="EMBL" id="FYEK01000017">
    <property type="protein sequence ID" value="SNB61684.1"/>
    <property type="molecule type" value="Genomic_DNA"/>
</dbReference>
<feature type="non-terminal residue" evidence="1">
    <location>
        <position position="41"/>
    </location>
</feature>
<protein>
    <submittedName>
        <fullName evidence="1">Uncharacterized protein</fullName>
    </submittedName>
</protein>
<dbReference type="Proteomes" id="UP000197025">
    <property type="component" value="Unassembled WGS sequence"/>
</dbReference>
<proteinExistence type="predicted"/>
<gene>
    <name evidence="1" type="ORF">SAMN02746019_00027170</name>
</gene>
<evidence type="ECO:0000313" key="1">
    <source>
        <dbReference type="EMBL" id="SNB61684.1"/>
    </source>
</evidence>
<evidence type="ECO:0000313" key="2">
    <source>
        <dbReference type="Proteomes" id="UP000197025"/>
    </source>
</evidence>
<accession>A0A212QQD6</accession>
<keyword evidence="2" id="KW-1185">Reference proteome</keyword>
<organism evidence="1 2">
    <name type="scientific">Thermoflexus hugenholtzii JAD2</name>
    <dbReference type="NCBI Taxonomy" id="877466"/>
    <lineage>
        <taxon>Bacteria</taxon>
        <taxon>Bacillati</taxon>
        <taxon>Chloroflexota</taxon>
        <taxon>Thermoflexia</taxon>
        <taxon>Thermoflexales</taxon>
        <taxon>Thermoflexaceae</taxon>
        <taxon>Thermoflexus</taxon>
    </lineage>
</organism>
<dbReference type="AlphaFoldDB" id="A0A212QQD6"/>
<dbReference type="InParanoid" id="A0A212QQD6"/>
<feature type="non-terminal residue" evidence="1">
    <location>
        <position position="1"/>
    </location>
</feature>
<sequence length="41" mass="4590">RFRTPEAAPLEYATTQNNLGAAYARLAEVRDREANLERAIA</sequence>
<name>A0A212QQD6_9CHLR</name>